<accession>A0A9W7FCY3</accession>
<sequence length="92" mass="10479">MQFRHPQEVGGLYFSLNMFLPLLGLTFLLALDLAKENLSEGTVAFLRSLVMILGGSLIFLLGAFLLLMNKEYRHTFFSFETGGQMTRRVFLE</sequence>
<feature type="non-terminal residue" evidence="2">
    <location>
        <position position="92"/>
    </location>
</feature>
<comment type="caution">
    <text evidence="2">The sequence shown here is derived from an EMBL/GenBank/DDBJ whole genome shotgun (WGS) entry which is preliminary data.</text>
</comment>
<feature type="transmembrane region" description="Helical" evidence="1">
    <location>
        <begin position="12"/>
        <end position="31"/>
    </location>
</feature>
<reference evidence="3" key="1">
    <citation type="journal article" date="2023" name="Commun. Biol.">
        <title>Genome analysis of Parmales, the sister group of diatoms, reveals the evolutionary specialization of diatoms from phago-mixotrophs to photoautotrophs.</title>
        <authorList>
            <person name="Ban H."/>
            <person name="Sato S."/>
            <person name="Yoshikawa S."/>
            <person name="Yamada K."/>
            <person name="Nakamura Y."/>
            <person name="Ichinomiya M."/>
            <person name="Sato N."/>
            <person name="Blanc-Mathieu R."/>
            <person name="Endo H."/>
            <person name="Kuwata A."/>
            <person name="Ogata H."/>
        </authorList>
    </citation>
    <scope>NUCLEOTIDE SEQUENCE [LARGE SCALE GENOMIC DNA]</scope>
    <source>
        <strain evidence="3">NIES 3699</strain>
    </source>
</reference>
<keyword evidence="1" id="KW-1133">Transmembrane helix</keyword>
<dbReference type="EMBL" id="BRXX01000406">
    <property type="protein sequence ID" value="GMI09867.1"/>
    <property type="molecule type" value="Genomic_DNA"/>
</dbReference>
<evidence type="ECO:0000313" key="2">
    <source>
        <dbReference type="EMBL" id="GMI09867.1"/>
    </source>
</evidence>
<dbReference type="Proteomes" id="UP001165160">
    <property type="component" value="Unassembled WGS sequence"/>
</dbReference>
<feature type="transmembrane region" description="Helical" evidence="1">
    <location>
        <begin position="43"/>
        <end position="67"/>
    </location>
</feature>
<evidence type="ECO:0000256" key="1">
    <source>
        <dbReference type="SAM" id="Phobius"/>
    </source>
</evidence>
<keyword evidence="1" id="KW-0472">Membrane</keyword>
<protein>
    <submittedName>
        <fullName evidence="2">Uncharacterized protein</fullName>
    </submittedName>
</protein>
<gene>
    <name evidence="2" type="ORF">TrVE_jg7423</name>
</gene>
<evidence type="ECO:0000313" key="3">
    <source>
        <dbReference type="Proteomes" id="UP001165160"/>
    </source>
</evidence>
<keyword evidence="1" id="KW-0812">Transmembrane</keyword>
<proteinExistence type="predicted"/>
<keyword evidence="3" id="KW-1185">Reference proteome</keyword>
<dbReference type="AlphaFoldDB" id="A0A9W7FCY3"/>
<name>A0A9W7FCY3_9STRA</name>
<organism evidence="2 3">
    <name type="scientific">Triparma verrucosa</name>
    <dbReference type="NCBI Taxonomy" id="1606542"/>
    <lineage>
        <taxon>Eukaryota</taxon>
        <taxon>Sar</taxon>
        <taxon>Stramenopiles</taxon>
        <taxon>Ochrophyta</taxon>
        <taxon>Bolidophyceae</taxon>
        <taxon>Parmales</taxon>
        <taxon>Triparmaceae</taxon>
        <taxon>Triparma</taxon>
    </lineage>
</organism>